<evidence type="ECO:0000313" key="2">
    <source>
        <dbReference type="Proteomes" id="UP000299102"/>
    </source>
</evidence>
<reference evidence="1 2" key="1">
    <citation type="journal article" date="2019" name="Commun. Biol.">
        <title>The bagworm genome reveals a unique fibroin gene that provides high tensile strength.</title>
        <authorList>
            <person name="Kono N."/>
            <person name="Nakamura H."/>
            <person name="Ohtoshi R."/>
            <person name="Tomita M."/>
            <person name="Numata K."/>
            <person name="Arakawa K."/>
        </authorList>
    </citation>
    <scope>NUCLEOTIDE SEQUENCE [LARGE SCALE GENOMIC DNA]</scope>
</reference>
<gene>
    <name evidence="1" type="ORF">EVAR_25053_1</name>
</gene>
<comment type="caution">
    <text evidence="1">The sequence shown here is derived from an EMBL/GenBank/DDBJ whole genome shotgun (WGS) entry which is preliminary data.</text>
</comment>
<accession>A0A4C1V7D1</accession>
<proteinExistence type="predicted"/>
<keyword evidence="2" id="KW-1185">Reference proteome</keyword>
<organism evidence="1 2">
    <name type="scientific">Eumeta variegata</name>
    <name type="common">Bagworm moth</name>
    <name type="synonym">Eumeta japonica</name>
    <dbReference type="NCBI Taxonomy" id="151549"/>
    <lineage>
        <taxon>Eukaryota</taxon>
        <taxon>Metazoa</taxon>
        <taxon>Ecdysozoa</taxon>
        <taxon>Arthropoda</taxon>
        <taxon>Hexapoda</taxon>
        <taxon>Insecta</taxon>
        <taxon>Pterygota</taxon>
        <taxon>Neoptera</taxon>
        <taxon>Endopterygota</taxon>
        <taxon>Lepidoptera</taxon>
        <taxon>Glossata</taxon>
        <taxon>Ditrysia</taxon>
        <taxon>Tineoidea</taxon>
        <taxon>Psychidae</taxon>
        <taxon>Oiketicinae</taxon>
        <taxon>Eumeta</taxon>
    </lineage>
</organism>
<protein>
    <submittedName>
        <fullName evidence="1">Uncharacterized protein</fullName>
    </submittedName>
</protein>
<dbReference type="Proteomes" id="UP000299102">
    <property type="component" value="Unassembled WGS sequence"/>
</dbReference>
<dbReference type="OrthoDB" id="8063408at2759"/>
<dbReference type="PANTHER" id="PTHR46114:SF1">
    <property type="entry name" value="ZAD DOMAIN-CONTAINING PROTEIN"/>
    <property type="match status" value="1"/>
</dbReference>
<dbReference type="AlphaFoldDB" id="A0A4C1V7D1"/>
<evidence type="ECO:0000313" key="1">
    <source>
        <dbReference type="EMBL" id="GBP34450.1"/>
    </source>
</evidence>
<dbReference type="PANTHER" id="PTHR46114">
    <property type="entry name" value="APPLE DOMAIN-CONTAINING PROTEIN"/>
    <property type="match status" value="1"/>
</dbReference>
<dbReference type="EMBL" id="BGZK01000288">
    <property type="protein sequence ID" value="GBP34450.1"/>
    <property type="molecule type" value="Genomic_DNA"/>
</dbReference>
<sequence>MLSNLQELECNVSTKIHFLHLHLDRFPQNLGDFSKEQDERFHQDLRTMEEPYQGRDTHVVADCCWNLQRDLPKVLVSDAHNDKAAVCARPPAAARHPDKRQTLQQNYTPYAIRFDSMFKATRNE</sequence>
<name>A0A4C1V7D1_EUMVA</name>